<dbReference type="InterPro" id="IPR013083">
    <property type="entry name" value="Znf_RING/FYVE/PHD"/>
</dbReference>
<dbReference type="InterPro" id="IPR011011">
    <property type="entry name" value="Znf_FYVE_PHD"/>
</dbReference>
<evidence type="ECO:0000256" key="3">
    <source>
        <dbReference type="ARBA" id="ARBA00022833"/>
    </source>
</evidence>
<keyword evidence="7" id="KW-1185">Reference proteome</keyword>
<organism evidence="6 7">
    <name type="scientific">Pseudocohnilembus persalinus</name>
    <name type="common">Ciliate</name>
    <dbReference type="NCBI Taxonomy" id="266149"/>
    <lineage>
        <taxon>Eukaryota</taxon>
        <taxon>Sar</taxon>
        <taxon>Alveolata</taxon>
        <taxon>Ciliophora</taxon>
        <taxon>Intramacronucleata</taxon>
        <taxon>Oligohymenophorea</taxon>
        <taxon>Scuticociliatia</taxon>
        <taxon>Philasterida</taxon>
        <taxon>Pseudocohnilembidae</taxon>
        <taxon>Pseudocohnilembus</taxon>
    </lineage>
</organism>
<dbReference type="EMBL" id="LDAU01000157">
    <property type="protein sequence ID" value="KRX02105.1"/>
    <property type="molecule type" value="Genomic_DNA"/>
</dbReference>
<dbReference type="Proteomes" id="UP000054937">
    <property type="component" value="Unassembled WGS sequence"/>
</dbReference>
<dbReference type="SUPFAM" id="SSF57903">
    <property type="entry name" value="FYVE/PHD zinc finger"/>
    <property type="match status" value="1"/>
</dbReference>
<name>A0A0V0QIQ7_PSEPJ</name>
<feature type="domain" description="FYVE-type" evidence="5">
    <location>
        <begin position="13"/>
        <end position="81"/>
    </location>
</feature>
<reference evidence="6 7" key="1">
    <citation type="journal article" date="2015" name="Sci. Rep.">
        <title>Genome of the facultative scuticociliatosis pathogen Pseudocohnilembus persalinus provides insight into its virulence through horizontal gene transfer.</title>
        <authorList>
            <person name="Xiong J."/>
            <person name="Wang G."/>
            <person name="Cheng J."/>
            <person name="Tian M."/>
            <person name="Pan X."/>
            <person name="Warren A."/>
            <person name="Jiang C."/>
            <person name="Yuan D."/>
            <person name="Miao W."/>
        </authorList>
    </citation>
    <scope>NUCLEOTIDE SEQUENCE [LARGE SCALE GENOMIC DNA]</scope>
    <source>
        <strain evidence="6">36N120E</strain>
    </source>
</reference>
<evidence type="ECO:0000256" key="4">
    <source>
        <dbReference type="PROSITE-ProRule" id="PRU00091"/>
    </source>
</evidence>
<accession>A0A0V0QIQ7</accession>
<evidence type="ECO:0000313" key="6">
    <source>
        <dbReference type="EMBL" id="KRX02105.1"/>
    </source>
</evidence>
<evidence type="ECO:0000256" key="1">
    <source>
        <dbReference type="ARBA" id="ARBA00022723"/>
    </source>
</evidence>
<evidence type="ECO:0000259" key="5">
    <source>
        <dbReference type="PROSITE" id="PS50178"/>
    </source>
</evidence>
<dbReference type="InParanoid" id="A0A0V0QIQ7"/>
<dbReference type="Gene3D" id="3.30.40.10">
    <property type="entry name" value="Zinc/RING finger domain, C3HC4 (zinc finger)"/>
    <property type="match status" value="1"/>
</dbReference>
<keyword evidence="3" id="KW-0862">Zinc</keyword>
<dbReference type="InterPro" id="IPR017455">
    <property type="entry name" value="Znf_FYVE-rel"/>
</dbReference>
<gene>
    <name evidence="6" type="ORF">PPERSA_06300</name>
</gene>
<sequence>MALFQSIFKTTHQGKASKCGVCGTQFKQNLMVLTNVVTHKCKRCNLYICINCGPENKKMKIHGYKDTKLHRVCTFCQNDKKYVNQYLIEPNLQSWIPNIPINIVRNVLKFILK</sequence>
<dbReference type="PROSITE" id="PS50178">
    <property type="entry name" value="ZF_FYVE"/>
    <property type="match status" value="1"/>
</dbReference>
<keyword evidence="2 4" id="KW-0863">Zinc-finger</keyword>
<protein>
    <submittedName>
        <fullName evidence="6">Zinc finger, FYVE/PHD-type</fullName>
    </submittedName>
</protein>
<comment type="caution">
    <text evidence="6">The sequence shown here is derived from an EMBL/GenBank/DDBJ whole genome shotgun (WGS) entry which is preliminary data.</text>
</comment>
<dbReference type="OrthoDB" id="305423at2759"/>
<evidence type="ECO:0000313" key="7">
    <source>
        <dbReference type="Proteomes" id="UP000054937"/>
    </source>
</evidence>
<dbReference type="GO" id="GO:0008270">
    <property type="term" value="F:zinc ion binding"/>
    <property type="evidence" value="ECO:0007669"/>
    <property type="project" value="UniProtKB-KW"/>
</dbReference>
<evidence type="ECO:0000256" key="2">
    <source>
        <dbReference type="ARBA" id="ARBA00022771"/>
    </source>
</evidence>
<proteinExistence type="predicted"/>
<keyword evidence="1" id="KW-0479">Metal-binding</keyword>
<dbReference type="AlphaFoldDB" id="A0A0V0QIQ7"/>